<evidence type="ECO:0008006" key="2">
    <source>
        <dbReference type="Google" id="ProtNLM"/>
    </source>
</evidence>
<accession>A0A381YR83</accession>
<sequence>MKIISLIFLLSFSFTQSLDSIDIALGELRAVVENASRTGRRVLVDDFTGLDCPYCGYASFAVSDMLDEFPETLISAQWHFTNFTPADSDFDDCVLNGIAGECYEARAGFYGWDTINAVPFEVFNGGELLIGANSEDYAYNNYVPMYQNVVGDYTPYEIVINGLKDSLNIDYAVTVSLEIGASNQNQKVHVFVVEDNIMSLWWIFGDVYHNARNVVRHWISIESIDITDAGDSQTFSGSFEIDGEAWNPDSVKIIALVQNSVTSEIFQVQEKNINDFDYDQDGIIGNEDNCVDVYNPNQENTDNDELGDACDICDNASVWVSGNINGEVDIDQTYTIDIFDLLTLSDFVSGSSEPEACGYQISDINEDGSISLLDIFQFVALIMQG</sequence>
<dbReference type="EMBL" id="UINC01018749">
    <property type="protein sequence ID" value="SVA79017.1"/>
    <property type="molecule type" value="Genomic_DNA"/>
</dbReference>
<dbReference type="AlphaFoldDB" id="A0A381YR83"/>
<dbReference type="NCBIfam" id="NF045500">
    <property type="entry name" value="Omp28_seleno"/>
    <property type="match status" value="1"/>
</dbReference>
<dbReference type="InterPro" id="IPR018247">
    <property type="entry name" value="EF_Hand_1_Ca_BS"/>
</dbReference>
<protein>
    <recommendedName>
        <fullName evidence="2">Dockerin domain-containing protein</fullName>
    </recommendedName>
</protein>
<dbReference type="InterPro" id="IPR013783">
    <property type="entry name" value="Ig-like_fold"/>
</dbReference>
<gene>
    <name evidence="1" type="ORF">METZ01_LOCUS131871</name>
</gene>
<dbReference type="PROSITE" id="PS00018">
    <property type="entry name" value="EF_HAND_1"/>
    <property type="match status" value="1"/>
</dbReference>
<organism evidence="1">
    <name type="scientific">marine metagenome</name>
    <dbReference type="NCBI Taxonomy" id="408172"/>
    <lineage>
        <taxon>unclassified sequences</taxon>
        <taxon>metagenomes</taxon>
        <taxon>ecological metagenomes</taxon>
    </lineage>
</organism>
<evidence type="ECO:0000313" key="1">
    <source>
        <dbReference type="EMBL" id="SVA79017.1"/>
    </source>
</evidence>
<name>A0A381YR83_9ZZZZ</name>
<reference evidence="1" key="1">
    <citation type="submission" date="2018-05" db="EMBL/GenBank/DDBJ databases">
        <authorList>
            <person name="Lanie J.A."/>
            <person name="Ng W.-L."/>
            <person name="Kazmierczak K.M."/>
            <person name="Andrzejewski T.M."/>
            <person name="Davidsen T.M."/>
            <person name="Wayne K.J."/>
            <person name="Tettelin H."/>
            <person name="Glass J.I."/>
            <person name="Rusch D."/>
            <person name="Podicherti R."/>
            <person name="Tsui H.-C.T."/>
            <person name="Winkler M.E."/>
        </authorList>
    </citation>
    <scope>NUCLEOTIDE SEQUENCE</scope>
</reference>
<dbReference type="Gene3D" id="2.60.40.10">
    <property type="entry name" value="Immunoglobulins"/>
    <property type="match status" value="1"/>
</dbReference>
<proteinExistence type="predicted"/>